<feature type="transmembrane region" description="Helical" evidence="1">
    <location>
        <begin position="31"/>
        <end position="52"/>
    </location>
</feature>
<dbReference type="GO" id="GO:0005249">
    <property type="term" value="F:voltage-gated potassium channel activity"/>
    <property type="evidence" value="ECO:0007669"/>
    <property type="project" value="TreeGrafter"/>
</dbReference>
<accession>A0A8S1MVE7</accession>
<evidence type="ECO:0000313" key="4">
    <source>
        <dbReference type="Proteomes" id="UP000692954"/>
    </source>
</evidence>
<dbReference type="EMBL" id="CAJJDN010000046">
    <property type="protein sequence ID" value="CAD8084160.1"/>
    <property type="molecule type" value="Genomic_DNA"/>
</dbReference>
<dbReference type="GO" id="GO:0098855">
    <property type="term" value="C:HCN channel complex"/>
    <property type="evidence" value="ECO:0007669"/>
    <property type="project" value="TreeGrafter"/>
</dbReference>
<comment type="caution">
    <text evidence="3">The sequence shown here is derived from an EMBL/GenBank/DDBJ whole genome shotgun (WGS) entry which is preliminary data.</text>
</comment>
<dbReference type="PANTHER" id="PTHR45689:SF5">
    <property type="entry name" value="I[[H]] CHANNEL, ISOFORM E"/>
    <property type="match status" value="1"/>
</dbReference>
<dbReference type="GO" id="GO:0035725">
    <property type="term" value="P:sodium ion transmembrane transport"/>
    <property type="evidence" value="ECO:0007669"/>
    <property type="project" value="TreeGrafter"/>
</dbReference>
<evidence type="ECO:0000256" key="1">
    <source>
        <dbReference type="SAM" id="Phobius"/>
    </source>
</evidence>
<feature type="domain" description="Cyclic nucleotide-binding" evidence="2">
    <location>
        <begin position="286"/>
        <end position="351"/>
    </location>
</feature>
<gene>
    <name evidence="3" type="ORF">PSON_ATCC_30995.1.T0460108</name>
</gene>
<organism evidence="3 4">
    <name type="scientific">Paramecium sonneborni</name>
    <dbReference type="NCBI Taxonomy" id="65129"/>
    <lineage>
        <taxon>Eukaryota</taxon>
        <taxon>Sar</taxon>
        <taxon>Alveolata</taxon>
        <taxon>Ciliophora</taxon>
        <taxon>Intramacronucleata</taxon>
        <taxon>Oligohymenophorea</taxon>
        <taxon>Peniculida</taxon>
        <taxon>Parameciidae</taxon>
        <taxon>Paramecium</taxon>
    </lineage>
</organism>
<keyword evidence="1" id="KW-0472">Membrane</keyword>
<keyword evidence="1" id="KW-1133">Transmembrane helix</keyword>
<keyword evidence="1" id="KW-0812">Transmembrane</keyword>
<dbReference type="GO" id="GO:0003254">
    <property type="term" value="P:regulation of membrane depolarization"/>
    <property type="evidence" value="ECO:0007669"/>
    <property type="project" value="TreeGrafter"/>
</dbReference>
<feature type="transmembrane region" description="Helical" evidence="1">
    <location>
        <begin position="143"/>
        <end position="165"/>
    </location>
</feature>
<dbReference type="Proteomes" id="UP000692954">
    <property type="component" value="Unassembled WGS sequence"/>
</dbReference>
<sequence length="544" mass="64040">MLIAEFIFNLNVAYYQEGNMVVDRKQIAKNLILKSHGLEILSTLILILTLIFPDLQTQKQDSTLQNLIFLLFLVHKINIDRIVTVYETAINLSKKFSSYLTLVKLLLFFFMLFIYLLVCGIGQENIIKITQKIGLIEQKFRRIVGINNFQFHFIMLVQLCLLLGMEIQHLKPRQKESEKKKLRTINSYMQRKNVPFTLQNQIRQYLDYFWQLQASEESEDEKQIIQQLPENLRDTLMIKANHSFFNKVSLFKDNFSIAFKQKLLKKINHIVVQILEDSNEKPNTPSLFYIEEGTIEVYINQKLQQCIRQVNKQQVLEIDNFIIGTTSTEIFKSIGLSKLLILDRNDFMSVISQFPEDFETFCRLKDDLIFNQDLQLFEYKCIVCGMNSHKVINCAFIHYAPQKDFIIRKFNYLKIQKRRNHLRASKRSELNFLKKQISIITYKIVTSNEAQNKQQQKSLTQSKNSLVNPQGQITTLSKPLKDFTEMQSQRSVDQGEKFILNYNRLGIIITIKNLTKIQIPKQFLQMLSEKQRLFKDGLVKRIQA</sequence>
<evidence type="ECO:0000313" key="3">
    <source>
        <dbReference type="EMBL" id="CAD8084160.1"/>
    </source>
</evidence>
<dbReference type="PROSITE" id="PS50042">
    <property type="entry name" value="CNMP_BINDING_3"/>
    <property type="match status" value="1"/>
</dbReference>
<proteinExistence type="predicted"/>
<protein>
    <recommendedName>
        <fullName evidence="2">Cyclic nucleotide-binding domain-containing protein</fullName>
    </recommendedName>
</protein>
<keyword evidence="4" id="KW-1185">Reference proteome</keyword>
<reference evidence="3" key="1">
    <citation type="submission" date="2021-01" db="EMBL/GenBank/DDBJ databases">
        <authorList>
            <consortium name="Genoscope - CEA"/>
            <person name="William W."/>
        </authorList>
    </citation>
    <scope>NUCLEOTIDE SEQUENCE</scope>
</reference>
<dbReference type="PANTHER" id="PTHR45689">
    <property type="entry name" value="I[[H]] CHANNEL, ISOFORM E"/>
    <property type="match status" value="1"/>
</dbReference>
<dbReference type="AlphaFoldDB" id="A0A8S1MVE7"/>
<evidence type="ECO:0000259" key="2">
    <source>
        <dbReference type="PROSITE" id="PS50042"/>
    </source>
</evidence>
<dbReference type="InterPro" id="IPR000595">
    <property type="entry name" value="cNMP-bd_dom"/>
</dbReference>
<dbReference type="OrthoDB" id="421226at2759"/>
<feature type="transmembrane region" description="Helical" evidence="1">
    <location>
        <begin position="102"/>
        <end position="122"/>
    </location>
</feature>
<dbReference type="InterPro" id="IPR051413">
    <property type="entry name" value="K/Na_HCN_channel"/>
</dbReference>
<name>A0A8S1MVE7_9CILI</name>